<evidence type="ECO:0000313" key="2">
    <source>
        <dbReference type="EMBL" id="SHL37829.1"/>
    </source>
</evidence>
<gene>
    <name evidence="2" type="ORF">SAMN05444272_0431</name>
</gene>
<reference evidence="2 3" key="1">
    <citation type="submission" date="2016-11" db="EMBL/GenBank/DDBJ databases">
        <authorList>
            <person name="Jaros S."/>
            <person name="Januszkiewicz K."/>
            <person name="Wedrychowicz H."/>
        </authorList>
    </citation>
    <scope>NUCLEOTIDE SEQUENCE [LARGE SCALE GENOMIC DNA]</scope>
    <source>
        <strain evidence="2 3">DSM 22153</strain>
    </source>
</reference>
<proteinExistence type="predicted"/>
<protein>
    <submittedName>
        <fullName evidence="2">Uncharacterized protein</fullName>
    </submittedName>
</protein>
<keyword evidence="3" id="KW-1185">Reference proteome</keyword>
<sequence>MLERLSLLVAALAAFALPAQADEVFGKSIKIDGSFETQYCFSGRPCNPKTESREATHMYVSEDGKNIFIYAGKNKGELQPNGKWVDYGKRGKVRVTARGNQVTVDGSLDPITLKRDIRVSGKTCKSGLQYFARGAKSSTRYLKVTCSVTKGNRFQK</sequence>
<name>A0A1M7A5B8_9HYPH</name>
<dbReference type="STRING" id="735517.SAMN05444272_0431"/>
<feature type="chain" id="PRO_5012093544" evidence="1">
    <location>
        <begin position="22"/>
        <end position="156"/>
    </location>
</feature>
<feature type="signal peptide" evidence="1">
    <location>
        <begin position="1"/>
        <end position="21"/>
    </location>
</feature>
<dbReference type="AlphaFoldDB" id="A0A1M7A5B8"/>
<dbReference type="EMBL" id="FRBW01000001">
    <property type="protein sequence ID" value="SHL37829.1"/>
    <property type="molecule type" value="Genomic_DNA"/>
</dbReference>
<evidence type="ECO:0000313" key="3">
    <source>
        <dbReference type="Proteomes" id="UP000186002"/>
    </source>
</evidence>
<organism evidence="2 3">
    <name type="scientific">Roseibium suaedae</name>
    <dbReference type="NCBI Taxonomy" id="735517"/>
    <lineage>
        <taxon>Bacteria</taxon>
        <taxon>Pseudomonadati</taxon>
        <taxon>Pseudomonadota</taxon>
        <taxon>Alphaproteobacteria</taxon>
        <taxon>Hyphomicrobiales</taxon>
        <taxon>Stappiaceae</taxon>
        <taxon>Roseibium</taxon>
    </lineage>
</organism>
<keyword evidence="1" id="KW-0732">Signal</keyword>
<accession>A0A1M7A5B8</accession>
<dbReference type="Proteomes" id="UP000186002">
    <property type="component" value="Unassembled WGS sequence"/>
</dbReference>
<evidence type="ECO:0000256" key="1">
    <source>
        <dbReference type="SAM" id="SignalP"/>
    </source>
</evidence>